<organism evidence="1">
    <name type="scientific">marine metagenome</name>
    <dbReference type="NCBI Taxonomy" id="408172"/>
    <lineage>
        <taxon>unclassified sequences</taxon>
        <taxon>metagenomes</taxon>
        <taxon>ecological metagenomes</taxon>
    </lineage>
</organism>
<dbReference type="AlphaFoldDB" id="A0A382YIV9"/>
<protein>
    <submittedName>
        <fullName evidence="1">Uncharacterized protein</fullName>
    </submittedName>
</protein>
<dbReference type="EMBL" id="UINC01176154">
    <property type="protein sequence ID" value="SVD83154.1"/>
    <property type="molecule type" value="Genomic_DNA"/>
</dbReference>
<gene>
    <name evidence="1" type="ORF">METZ01_LOCUS436008</name>
</gene>
<reference evidence="1" key="1">
    <citation type="submission" date="2018-05" db="EMBL/GenBank/DDBJ databases">
        <authorList>
            <person name="Lanie J.A."/>
            <person name="Ng W.-L."/>
            <person name="Kazmierczak K.M."/>
            <person name="Andrzejewski T.M."/>
            <person name="Davidsen T.M."/>
            <person name="Wayne K.J."/>
            <person name="Tettelin H."/>
            <person name="Glass J.I."/>
            <person name="Rusch D."/>
            <person name="Podicherti R."/>
            <person name="Tsui H.-C.T."/>
            <person name="Winkler M.E."/>
        </authorList>
    </citation>
    <scope>NUCLEOTIDE SEQUENCE</scope>
</reference>
<proteinExistence type="predicted"/>
<evidence type="ECO:0000313" key="1">
    <source>
        <dbReference type="EMBL" id="SVD83154.1"/>
    </source>
</evidence>
<name>A0A382YIV9_9ZZZZ</name>
<feature type="non-terminal residue" evidence="1">
    <location>
        <position position="45"/>
    </location>
</feature>
<sequence length="45" mass="5150">MKLRPVRGPVREGFRVWAQHILRKVCQTVCSSTTSSYDSKPFPSL</sequence>
<accession>A0A382YIV9</accession>